<dbReference type="EMBL" id="JAAIUW010000002">
    <property type="protein sequence ID" value="KAF7841116.1"/>
    <property type="molecule type" value="Genomic_DNA"/>
</dbReference>
<protein>
    <submittedName>
        <fullName evidence="2">Auxin-induced protein 15A</fullName>
    </submittedName>
</protein>
<dbReference type="PANTHER" id="PTHR31929">
    <property type="entry name" value="SAUR-LIKE AUXIN-RESPONSIVE PROTEIN FAMILY-RELATED"/>
    <property type="match status" value="1"/>
</dbReference>
<comment type="similarity">
    <text evidence="1">Belongs to the ARG7 family.</text>
</comment>
<keyword evidence="3" id="KW-1185">Reference proteome</keyword>
<dbReference type="AlphaFoldDB" id="A0A834X9S3"/>
<name>A0A834X9S3_9FABA</name>
<evidence type="ECO:0000313" key="2">
    <source>
        <dbReference type="EMBL" id="KAF7841116.1"/>
    </source>
</evidence>
<reference evidence="2" key="1">
    <citation type="submission" date="2020-09" db="EMBL/GenBank/DDBJ databases">
        <title>Genome-Enabled Discovery of Anthraquinone Biosynthesis in Senna tora.</title>
        <authorList>
            <person name="Kang S.-H."/>
            <person name="Pandey R.P."/>
            <person name="Lee C.-M."/>
            <person name="Sim J.-S."/>
            <person name="Jeong J.-T."/>
            <person name="Choi B.-S."/>
            <person name="Jung M."/>
            <person name="Ginzburg D."/>
            <person name="Zhao K."/>
            <person name="Won S.Y."/>
            <person name="Oh T.-J."/>
            <person name="Yu Y."/>
            <person name="Kim N.-H."/>
            <person name="Lee O.R."/>
            <person name="Lee T.-H."/>
            <person name="Bashyal P."/>
            <person name="Kim T.-S."/>
            <person name="Lee W.-H."/>
            <person name="Kawkins C."/>
            <person name="Kim C.-K."/>
            <person name="Kim J.S."/>
            <person name="Ahn B.O."/>
            <person name="Rhee S.Y."/>
            <person name="Sohng J.K."/>
        </authorList>
    </citation>
    <scope>NUCLEOTIDE SEQUENCE</scope>
    <source>
        <tissue evidence="2">Leaf</tissue>
    </source>
</reference>
<evidence type="ECO:0000256" key="1">
    <source>
        <dbReference type="ARBA" id="ARBA00006974"/>
    </source>
</evidence>
<dbReference type="Pfam" id="PF02519">
    <property type="entry name" value="Auxin_inducible"/>
    <property type="match status" value="1"/>
</dbReference>
<dbReference type="Proteomes" id="UP000634136">
    <property type="component" value="Unassembled WGS sequence"/>
</dbReference>
<gene>
    <name evidence="2" type="ORF">G2W53_003414</name>
</gene>
<dbReference type="InterPro" id="IPR003676">
    <property type="entry name" value="SAUR_fam"/>
</dbReference>
<dbReference type="OrthoDB" id="625231at2759"/>
<organism evidence="2 3">
    <name type="scientific">Senna tora</name>
    <dbReference type="NCBI Taxonomy" id="362788"/>
    <lineage>
        <taxon>Eukaryota</taxon>
        <taxon>Viridiplantae</taxon>
        <taxon>Streptophyta</taxon>
        <taxon>Embryophyta</taxon>
        <taxon>Tracheophyta</taxon>
        <taxon>Spermatophyta</taxon>
        <taxon>Magnoliopsida</taxon>
        <taxon>eudicotyledons</taxon>
        <taxon>Gunneridae</taxon>
        <taxon>Pentapetalae</taxon>
        <taxon>rosids</taxon>
        <taxon>fabids</taxon>
        <taxon>Fabales</taxon>
        <taxon>Fabaceae</taxon>
        <taxon>Caesalpinioideae</taxon>
        <taxon>Cassia clade</taxon>
        <taxon>Senna</taxon>
    </lineage>
</organism>
<evidence type="ECO:0000313" key="3">
    <source>
        <dbReference type="Proteomes" id="UP000634136"/>
    </source>
</evidence>
<proteinExistence type="inferred from homology"/>
<accession>A0A834X9S3</accession>
<dbReference type="GO" id="GO:0009733">
    <property type="term" value="P:response to auxin"/>
    <property type="evidence" value="ECO:0007669"/>
    <property type="project" value="InterPro"/>
</dbReference>
<sequence length="124" mass="14110">MVLPYNFYVHEDGQQSTLVASYRSAFNWGINMKKNIEAEEIGFRLPGIKKALKSAEVPKGYVAVYVGEKMKRFAIHISFLNQPSFQDLLNQAEEEFGFEHPMGGLTIPCREHVFLDITSRLNGL</sequence>
<comment type="caution">
    <text evidence="2">The sequence shown here is derived from an EMBL/GenBank/DDBJ whole genome shotgun (WGS) entry which is preliminary data.</text>
</comment>